<protein>
    <submittedName>
        <fullName evidence="2">Uncharacterized protein YbjT (DUF2867 family)</fullName>
    </submittedName>
</protein>
<comment type="caution">
    <text evidence="2">The sequence shown here is derived from an EMBL/GenBank/DDBJ whole genome shotgun (WGS) entry which is preliminary data.</text>
</comment>
<dbReference type="InterPro" id="IPR051604">
    <property type="entry name" value="Ergot_Alk_Oxidoreductase"/>
</dbReference>
<accession>A0A7W9UWJ8</accession>
<dbReference type="InterPro" id="IPR016040">
    <property type="entry name" value="NAD(P)-bd_dom"/>
</dbReference>
<dbReference type="SUPFAM" id="SSF51735">
    <property type="entry name" value="NAD(P)-binding Rossmann-fold domains"/>
    <property type="match status" value="1"/>
</dbReference>
<dbReference type="AlphaFoldDB" id="A0A7W9UWJ8"/>
<dbReference type="PANTHER" id="PTHR43162">
    <property type="match status" value="1"/>
</dbReference>
<keyword evidence="3" id="KW-1185">Reference proteome</keyword>
<dbReference type="EMBL" id="JACHJL010000002">
    <property type="protein sequence ID" value="MBB5933858.1"/>
    <property type="molecule type" value="Genomic_DNA"/>
</dbReference>
<dbReference type="PANTHER" id="PTHR43162:SF1">
    <property type="entry name" value="PRESTALK A DIFFERENTIATION PROTEIN A"/>
    <property type="match status" value="1"/>
</dbReference>
<evidence type="ECO:0000313" key="2">
    <source>
        <dbReference type="EMBL" id="MBB5933858.1"/>
    </source>
</evidence>
<reference evidence="2 3" key="1">
    <citation type="submission" date="2020-08" db="EMBL/GenBank/DDBJ databases">
        <title>Genomic Encyclopedia of Type Strains, Phase III (KMG-III): the genomes of soil and plant-associated and newly described type strains.</title>
        <authorList>
            <person name="Whitman W."/>
        </authorList>
    </citation>
    <scope>NUCLEOTIDE SEQUENCE [LARGE SCALE GENOMIC DNA]</scope>
    <source>
        <strain evidence="2 3">CECT 8305</strain>
    </source>
</reference>
<feature type="domain" description="NAD(P)-binding" evidence="1">
    <location>
        <begin position="10"/>
        <end position="181"/>
    </location>
</feature>
<gene>
    <name evidence="2" type="ORF">FHS42_000884</name>
</gene>
<proteinExistence type="predicted"/>
<dbReference type="Proteomes" id="UP000588098">
    <property type="component" value="Unassembled WGS sequence"/>
</dbReference>
<organism evidence="2 3">
    <name type="scientific">Streptomyces zagrosensis</name>
    <dbReference type="NCBI Taxonomy" id="1042984"/>
    <lineage>
        <taxon>Bacteria</taxon>
        <taxon>Bacillati</taxon>
        <taxon>Actinomycetota</taxon>
        <taxon>Actinomycetes</taxon>
        <taxon>Kitasatosporales</taxon>
        <taxon>Streptomycetaceae</taxon>
        <taxon>Streptomyces</taxon>
    </lineage>
</organism>
<evidence type="ECO:0000259" key="1">
    <source>
        <dbReference type="Pfam" id="PF13460"/>
    </source>
</evidence>
<name>A0A7W9UWJ8_9ACTN</name>
<dbReference type="InterPro" id="IPR036291">
    <property type="entry name" value="NAD(P)-bd_dom_sf"/>
</dbReference>
<dbReference type="Pfam" id="PF13460">
    <property type="entry name" value="NAD_binding_10"/>
    <property type="match status" value="1"/>
</dbReference>
<evidence type="ECO:0000313" key="3">
    <source>
        <dbReference type="Proteomes" id="UP000588098"/>
    </source>
</evidence>
<dbReference type="Gene3D" id="3.40.50.720">
    <property type="entry name" value="NAD(P)-binding Rossmann-like Domain"/>
    <property type="match status" value="1"/>
</dbReference>
<sequence length="281" mass="29630">MGTAMILVTGATGNIGSVLLRRLHDGGTRSVRGLTRDAARAAFPQSVEAVEGDLTRPETLKAALHGVRSLVLVPYAGGEREVVAAAERAGVEHVVLVSSVVVETHPRLPASREKAAIEQAVRDSEMAWTILRPTQFASNVLWWAESIRTEGAVSVPYPDVGLPVVHPADIADVAYAALTEPGHRGRTYSLTGPERITPRQQVAAIAAAAGRDITVVGISRAQAHEQLAEFLGGETADAVLDLTGGDVTAALARVRDTVGEVTGHPATPFARWAQEHAAAFR</sequence>